<dbReference type="RefSeq" id="WP_307345252.1">
    <property type="nucleotide sequence ID" value="NZ_JAUSVS010000001.1"/>
</dbReference>
<dbReference type="EMBL" id="JAUSVS010000001">
    <property type="protein sequence ID" value="MDQ0462645.1"/>
    <property type="molecule type" value="Genomic_DNA"/>
</dbReference>
<dbReference type="Proteomes" id="UP001228905">
    <property type="component" value="Unassembled WGS sequence"/>
</dbReference>
<keyword evidence="3" id="KW-1185">Reference proteome</keyword>
<protein>
    <submittedName>
        <fullName evidence="2">Uncharacterized protein</fullName>
    </submittedName>
</protein>
<keyword evidence="1" id="KW-0812">Transmembrane</keyword>
<evidence type="ECO:0000313" key="3">
    <source>
        <dbReference type="Proteomes" id="UP001228905"/>
    </source>
</evidence>
<evidence type="ECO:0000256" key="1">
    <source>
        <dbReference type="SAM" id="Phobius"/>
    </source>
</evidence>
<keyword evidence="1" id="KW-1133">Transmembrane helix</keyword>
<name>A0ABU0IMK5_9CAUL</name>
<keyword evidence="1" id="KW-0472">Membrane</keyword>
<reference evidence="2 3" key="1">
    <citation type="submission" date="2023-07" db="EMBL/GenBank/DDBJ databases">
        <title>Genomic Encyclopedia of Type Strains, Phase IV (KMG-IV): sequencing the most valuable type-strain genomes for metagenomic binning, comparative biology and taxonomic classification.</title>
        <authorList>
            <person name="Goeker M."/>
        </authorList>
    </citation>
    <scope>NUCLEOTIDE SEQUENCE [LARGE SCALE GENOMIC DNA]</scope>
    <source>
        <strain evidence="2 3">DSM 18695</strain>
    </source>
</reference>
<gene>
    <name evidence="2" type="ORF">QO010_000393</name>
</gene>
<evidence type="ECO:0000313" key="2">
    <source>
        <dbReference type="EMBL" id="MDQ0462645.1"/>
    </source>
</evidence>
<comment type="caution">
    <text evidence="2">The sequence shown here is derived from an EMBL/GenBank/DDBJ whole genome shotgun (WGS) entry which is preliminary data.</text>
</comment>
<feature type="transmembrane region" description="Helical" evidence="1">
    <location>
        <begin position="12"/>
        <end position="31"/>
    </location>
</feature>
<accession>A0ABU0IMK5</accession>
<sequence>MRDLWRALSPAGWAIGAALALTMLAAGWWLITEPGRARARTNLAAAEAIQAQGQAAAGRDAVAIVTASAARDAATDRQTQENRDAILAAPGASAPVDPAVGAAGRRAVCLRHASRRLPECQPLQSARP</sequence>
<proteinExistence type="predicted"/>
<organism evidence="2 3">
    <name type="scientific">Caulobacter ginsengisoli</name>
    <dbReference type="NCBI Taxonomy" id="400775"/>
    <lineage>
        <taxon>Bacteria</taxon>
        <taxon>Pseudomonadati</taxon>
        <taxon>Pseudomonadota</taxon>
        <taxon>Alphaproteobacteria</taxon>
        <taxon>Caulobacterales</taxon>
        <taxon>Caulobacteraceae</taxon>
        <taxon>Caulobacter</taxon>
    </lineage>
</organism>